<dbReference type="CDD" id="cd00130">
    <property type="entry name" value="PAS"/>
    <property type="match status" value="3"/>
</dbReference>
<dbReference type="SMART" id="SM00086">
    <property type="entry name" value="PAC"/>
    <property type="match status" value="3"/>
</dbReference>
<comment type="subcellular location">
    <subcellularLocation>
        <location evidence="2">Cell membrane</location>
    </subcellularLocation>
</comment>
<keyword evidence="7" id="KW-0418">Kinase</keyword>
<dbReference type="Gene3D" id="1.10.287.130">
    <property type="match status" value="1"/>
</dbReference>
<dbReference type="InterPro" id="IPR036097">
    <property type="entry name" value="HisK_dim/P_sf"/>
</dbReference>
<dbReference type="EMBL" id="BAAAYN010000043">
    <property type="protein sequence ID" value="GAA3393432.1"/>
    <property type="molecule type" value="Genomic_DNA"/>
</dbReference>
<evidence type="ECO:0000256" key="6">
    <source>
        <dbReference type="ARBA" id="ARBA00022692"/>
    </source>
</evidence>
<feature type="domain" description="PAC" evidence="14">
    <location>
        <begin position="553"/>
        <end position="605"/>
    </location>
</feature>
<evidence type="ECO:0000256" key="1">
    <source>
        <dbReference type="ARBA" id="ARBA00000085"/>
    </source>
</evidence>
<dbReference type="SMART" id="SM00387">
    <property type="entry name" value="HATPase_c"/>
    <property type="match status" value="1"/>
</dbReference>
<dbReference type="InterPro" id="IPR000700">
    <property type="entry name" value="PAS-assoc_C"/>
</dbReference>
<evidence type="ECO:0000256" key="9">
    <source>
        <dbReference type="ARBA" id="ARBA00023012"/>
    </source>
</evidence>
<dbReference type="SUPFAM" id="SSF55785">
    <property type="entry name" value="PYP-like sensor domain (PAS domain)"/>
    <property type="match status" value="3"/>
</dbReference>
<dbReference type="InterPro" id="IPR005467">
    <property type="entry name" value="His_kinase_dom"/>
</dbReference>
<dbReference type="PROSITE" id="PS50113">
    <property type="entry name" value="PAC"/>
    <property type="match status" value="3"/>
</dbReference>
<dbReference type="InterPro" id="IPR036890">
    <property type="entry name" value="HATPase_C_sf"/>
</dbReference>
<dbReference type="SMART" id="SM01079">
    <property type="entry name" value="CHASE"/>
    <property type="match status" value="1"/>
</dbReference>
<feature type="domain" description="Histidine kinase" evidence="12">
    <location>
        <begin position="761"/>
        <end position="980"/>
    </location>
</feature>
<evidence type="ECO:0000256" key="10">
    <source>
        <dbReference type="ARBA" id="ARBA00023136"/>
    </source>
</evidence>
<comment type="catalytic activity">
    <reaction evidence="1">
        <text>ATP + protein L-histidine = ADP + protein N-phospho-L-histidine.</text>
        <dbReference type="EC" id="2.7.13.3"/>
    </reaction>
</comment>
<feature type="domain" description="PAC" evidence="14">
    <location>
        <begin position="418"/>
        <end position="468"/>
    </location>
</feature>
<evidence type="ECO:0000256" key="3">
    <source>
        <dbReference type="ARBA" id="ARBA00012438"/>
    </source>
</evidence>
<dbReference type="InterPro" id="IPR004358">
    <property type="entry name" value="Sig_transdc_His_kin-like_C"/>
</dbReference>
<keyword evidence="10 11" id="KW-0472">Membrane</keyword>
<keyword evidence="8 11" id="KW-1133">Transmembrane helix</keyword>
<dbReference type="PANTHER" id="PTHR43711">
    <property type="entry name" value="TWO-COMPONENT HISTIDINE KINASE"/>
    <property type="match status" value="1"/>
</dbReference>
<dbReference type="Pfam" id="PF00512">
    <property type="entry name" value="HisKA"/>
    <property type="match status" value="1"/>
</dbReference>
<evidence type="ECO:0000259" key="15">
    <source>
        <dbReference type="PROSITE" id="PS50839"/>
    </source>
</evidence>
<keyword evidence="9" id="KW-0902">Two-component regulatory system</keyword>
<dbReference type="PANTHER" id="PTHR43711:SF1">
    <property type="entry name" value="HISTIDINE KINASE 1"/>
    <property type="match status" value="1"/>
</dbReference>
<evidence type="ECO:0000256" key="4">
    <source>
        <dbReference type="ARBA" id="ARBA00022553"/>
    </source>
</evidence>
<dbReference type="SUPFAM" id="SSF55874">
    <property type="entry name" value="ATPase domain of HSP90 chaperone/DNA topoisomerase II/histidine kinase"/>
    <property type="match status" value="1"/>
</dbReference>
<dbReference type="PROSITE" id="PS50112">
    <property type="entry name" value="PAS"/>
    <property type="match status" value="3"/>
</dbReference>
<dbReference type="NCBIfam" id="TIGR00229">
    <property type="entry name" value="sensory_box"/>
    <property type="match status" value="3"/>
</dbReference>
<sequence>MREGRGLHWRVGAVRWGAAMLTAVIVIAVAVFAAALASHLSQRTREQEARAQTVVVANRLERQVDHYIEALRGIAAWVRTDGWPTRPEYHRYASSVAVRSRYPGIQVIGVAQYVDAAQRASFTRAAAADAARAALSYPEFRIKPAGTGDALPISYLDPVGGNEAALGLDFLSEPRRRAAALAARDLASPRLTAPTTLVQETGTQQGALVMVPVYRTATIPSTVAERRAAFDGVIYAAFRMGDLTAGVLGADADRLWLDDVGAAAGARVLHAPEDRSSPPRSAQESHLRIAGRDWRVRFDAKPNLGPVARYGPLGVAVSGVAVAMLAGALLLALTSTRARARSLAVSMTAELRSVTDTATDAIVTVDHTGHVTAWNRGAARMFGIEPGAILGAPLGRVVPGGLAALITHPPSADFHPDPVVELDATRADGTVLHVEASVSTWDSPRGLFATAILRDVTERRRAEVAVRQTNDLLEGVLRGATECAIVGCAPNGTITVFNEGAHRMLGYRAEEVVGKPVLDVLHDSAEMAAVAEELGVDGPEQVFPALMQNGAPTTREWTYVRADGYKLPVLLTVSTVRNDQGAVEGFIGIAFDLTEAHRMERERARLAHRFEQLLNCSGEGIFGQDRNGRITFVNRQAARLLGWDVDDLIGRDGHEVLHHHRADGAPYPVDDCPIVRSGADGNTRRVDTEVFWRRDGSWLPVEYVAAPLRRDGQIEGVVATFADITDRKRTEQALKDAVESEREAARRLREIDQVRTDLVSTVSHELRTPLTSISGYLELLMDGDVGPITGEQAAMVEVAHRSSQRLLLLVEDLLTLSRIDAGAFSIKRDDVDLAMLLSSAIGAVAPLAAARELRLISDVPVDLGVVRGDASHLDRVLLNLLSNGVKFTPPGGTVTLVGRRVGDEAVVTVTDTGIGIPAEEQSRLFDRFFRSSNAMDEAIQGTGLGLSIVKTIVEHHGGRITAESAVGKGTTMTLTLPVRAPVRSGA</sequence>
<dbReference type="InterPro" id="IPR042240">
    <property type="entry name" value="CHASE_sf"/>
</dbReference>
<evidence type="ECO:0000256" key="2">
    <source>
        <dbReference type="ARBA" id="ARBA00004236"/>
    </source>
</evidence>
<dbReference type="SUPFAM" id="SSF47384">
    <property type="entry name" value="Homodimeric domain of signal transducing histidine kinase"/>
    <property type="match status" value="1"/>
</dbReference>
<gene>
    <name evidence="16" type="ORF">GCM10020369_58940</name>
</gene>
<evidence type="ECO:0000259" key="13">
    <source>
        <dbReference type="PROSITE" id="PS50112"/>
    </source>
</evidence>
<dbReference type="Pfam" id="PF03924">
    <property type="entry name" value="CHASE"/>
    <property type="match status" value="1"/>
</dbReference>
<dbReference type="EC" id="2.7.13.3" evidence="3"/>
<evidence type="ECO:0000256" key="8">
    <source>
        <dbReference type="ARBA" id="ARBA00022989"/>
    </source>
</evidence>
<dbReference type="Gene3D" id="3.30.450.20">
    <property type="entry name" value="PAS domain"/>
    <property type="match status" value="3"/>
</dbReference>
<keyword evidence="4" id="KW-0597">Phosphoprotein</keyword>
<dbReference type="SMART" id="SM00388">
    <property type="entry name" value="HisKA"/>
    <property type="match status" value="1"/>
</dbReference>
<dbReference type="Proteomes" id="UP001501676">
    <property type="component" value="Unassembled WGS sequence"/>
</dbReference>
<dbReference type="InterPro" id="IPR035965">
    <property type="entry name" value="PAS-like_dom_sf"/>
</dbReference>
<dbReference type="Pfam" id="PF00989">
    <property type="entry name" value="PAS"/>
    <property type="match status" value="1"/>
</dbReference>
<feature type="domain" description="PAS" evidence="13">
    <location>
        <begin position="347"/>
        <end position="391"/>
    </location>
</feature>
<dbReference type="InterPro" id="IPR006189">
    <property type="entry name" value="CHASE_dom"/>
</dbReference>
<dbReference type="RefSeq" id="WP_345731509.1">
    <property type="nucleotide sequence ID" value="NZ_BAAAYN010000043.1"/>
</dbReference>
<feature type="domain" description="PAC" evidence="14">
    <location>
        <begin position="684"/>
        <end position="736"/>
    </location>
</feature>
<evidence type="ECO:0000256" key="11">
    <source>
        <dbReference type="SAM" id="Phobius"/>
    </source>
</evidence>
<dbReference type="Gene3D" id="3.30.565.10">
    <property type="entry name" value="Histidine kinase-like ATPase, C-terminal domain"/>
    <property type="match status" value="1"/>
</dbReference>
<proteinExistence type="predicted"/>
<dbReference type="CDD" id="cd00082">
    <property type="entry name" value="HisKA"/>
    <property type="match status" value="1"/>
</dbReference>
<keyword evidence="6 11" id="KW-0812">Transmembrane</keyword>
<name>A0ABP6T7D3_9ACTN</name>
<evidence type="ECO:0000313" key="17">
    <source>
        <dbReference type="Proteomes" id="UP001501676"/>
    </source>
</evidence>
<keyword evidence="17" id="KW-1185">Reference proteome</keyword>
<accession>A0ABP6T7D3</accession>
<dbReference type="Gene3D" id="3.30.450.350">
    <property type="entry name" value="CHASE domain"/>
    <property type="match status" value="1"/>
</dbReference>
<feature type="transmembrane region" description="Helical" evidence="11">
    <location>
        <begin position="12"/>
        <end position="37"/>
    </location>
</feature>
<evidence type="ECO:0000256" key="5">
    <source>
        <dbReference type="ARBA" id="ARBA00022679"/>
    </source>
</evidence>
<dbReference type="InterPro" id="IPR013656">
    <property type="entry name" value="PAS_4"/>
</dbReference>
<dbReference type="InterPro" id="IPR003661">
    <property type="entry name" value="HisK_dim/P_dom"/>
</dbReference>
<organism evidence="16 17">
    <name type="scientific">Cryptosporangium minutisporangium</name>
    <dbReference type="NCBI Taxonomy" id="113569"/>
    <lineage>
        <taxon>Bacteria</taxon>
        <taxon>Bacillati</taxon>
        <taxon>Actinomycetota</taxon>
        <taxon>Actinomycetes</taxon>
        <taxon>Cryptosporangiales</taxon>
        <taxon>Cryptosporangiaceae</taxon>
        <taxon>Cryptosporangium</taxon>
    </lineage>
</organism>
<dbReference type="InterPro" id="IPR013767">
    <property type="entry name" value="PAS_fold"/>
</dbReference>
<dbReference type="PRINTS" id="PR00344">
    <property type="entry name" value="BCTRLSENSOR"/>
</dbReference>
<dbReference type="CDD" id="cd00075">
    <property type="entry name" value="HATPase"/>
    <property type="match status" value="1"/>
</dbReference>
<feature type="domain" description="PAS" evidence="13">
    <location>
        <begin position="606"/>
        <end position="658"/>
    </location>
</feature>
<evidence type="ECO:0000259" key="14">
    <source>
        <dbReference type="PROSITE" id="PS50113"/>
    </source>
</evidence>
<keyword evidence="5" id="KW-0808">Transferase</keyword>
<dbReference type="InterPro" id="IPR001610">
    <property type="entry name" value="PAC"/>
</dbReference>
<protein>
    <recommendedName>
        <fullName evidence="3">histidine kinase</fullName>
        <ecNumber evidence="3">2.7.13.3</ecNumber>
    </recommendedName>
</protein>
<dbReference type="SMART" id="SM00091">
    <property type="entry name" value="PAS"/>
    <property type="match status" value="3"/>
</dbReference>
<dbReference type="InterPro" id="IPR003594">
    <property type="entry name" value="HATPase_dom"/>
</dbReference>
<feature type="domain" description="PAS" evidence="13">
    <location>
        <begin position="469"/>
        <end position="522"/>
    </location>
</feature>
<dbReference type="Pfam" id="PF08448">
    <property type="entry name" value="PAS_4"/>
    <property type="match status" value="1"/>
</dbReference>
<dbReference type="Pfam" id="PF13426">
    <property type="entry name" value="PAS_9"/>
    <property type="match status" value="1"/>
</dbReference>
<evidence type="ECO:0000259" key="12">
    <source>
        <dbReference type="PROSITE" id="PS50109"/>
    </source>
</evidence>
<dbReference type="InterPro" id="IPR050736">
    <property type="entry name" value="Sensor_HK_Regulatory"/>
</dbReference>
<evidence type="ECO:0000256" key="7">
    <source>
        <dbReference type="ARBA" id="ARBA00022777"/>
    </source>
</evidence>
<evidence type="ECO:0000313" key="16">
    <source>
        <dbReference type="EMBL" id="GAA3393432.1"/>
    </source>
</evidence>
<dbReference type="InterPro" id="IPR000014">
    <property type="entry name" value="PAS"/>
</dbReference>
<dbReference type="PROSITE" id="PS50109">
    <property type="entry name" value="HIS_KIN"/>
    <property type="match status" value="1"/>
</dbReference>
<dbReference type="Pfam" id="PF02518">
    <property type="entry name" value="HATPase_c"/>
    <property type="match status" value="1"/>
</dbReference>
<comment type="caution">
    <text evidence="16">The sequence shown here is derived from an EMBL/GenBank/DDBJ whole genome shotgun (WGS) entry which is preliminary data.</text>
</comment>
<feature type="domain" description="CHASE" evidence="15">
    <location>
        <begin position="80"/>
        <end position="247"/>
    </location>
</feature>
<reference evidence="17" key="1">
    <citation type="journal article" date="2019" name="Int. J. Syst. Evol. Microbiol.">
        <title>The Global Catalogue of Microorganisms (GCM) 10K type strain sequencing project: providing services to taxonomists for standard genome sequencing and annotation.</title>
        <authorList>
            <consortium name="The Broad Institute Genomics Platform"/>
            <consortium name="The Broad Institute Genome Sequencing Center for Infectious Disease"/>
            <person name="Wu L."/>
            <person name="Ma J."/>
        </authorList>
    </citation>
    <scope>NUCLEOTIDE SEQUENCE [LARGE SCALE GENOMIC DNA]</scope>
    <source>
        <strain evidence="17">JCM 9458</strain>
    </source>
</reference>
<dbReference type="PROSITE" id="PS50839">
    <property type="entry name" value="CHASE"/>
    <property type="match status" value="1"/>
</dbReference>